<comment type="caution">
    <text evidence="2">The sequence shown here is derived from an EMBL/GenBank/DDBJ whole genome shotgun (WGS) entry which is preliminary data.</text>
</comment>
<organism evidence="2 3">
    <name type="scientific">Winogradskyella bathintestinalis</name>
    <dbReference type="NCBI Taxonomy" id="3035208"/>
    <lineage>
        <taxon>Bacteria</taxon>
        <taxon>Pseudomonadati</taxon>
        <taxon>Bacteroidota</taxon>
        <taxon>Flavobacteriia</taxon>
        <taxon>Flavobacteriales</taxon>
        <taxon>Flavobacteriaceae</taxon>
        <taxon>Winogradskyella</taxon>
    </lineage>
</organism>
<dbReference type="EMBL" id="JASDDK010000003">
    <property type="protein sequence ID" value="MDN3493003.1"/>
    <property type="molecule type" value="Genomic_DNA"/>
</dbReference>
<sequence>MKQFILLFMLSVFVFSCNEQVKPVKHIFKMHGHLGNFDINNTEDYNKAKAFVLGKFDYKVHSKFIKVESKYSEKTLYLDNDVYTAFLKMHEAAKKDGISLSIISGTRNFEEQKVIWERKWNSYNNLDPNLRAQKILEYSSMPLTSRHHWGTDMDLNSLNNSYFSKGRGKLEYDWLTSNASTFGFYQTYTSKDNGRTGYNLEKWHWSYLPLASQYLKFYNHNINYEDINGFKGDTLAVPNKMISNYVNGLSEKALEYN</sequence>
<dbReference type="Pfam" id="PF02557">
    <property type="entry name" value="VanY"/>
    <property type="match status" value="1"/>
</dbReference>
<dbReference type="InterPro" id="IPR052179">
    <property type="entry name" value="DD-CPase-like"/>
</dbReference>
<feature type="domain" description="D-alanyl-D-alanine carboxypeptidase-like core" evidence="1">
    <location>
        <begin position="77"/>
        <end position="209"/>
    </location>
</feature>
<gene>
    <name evidence="2" type="ORF">QMA06_09735</name>
</gene>
<accession>A0ABT7ZVJ8</accession>
<dbReference type="PANTHER" id="PTHR34385">
    <property type="entry name" value="D-ALANYL-D-ALANINE CARBOXYPEPTIDASE"/>
    <property type="match status" value="1"/>
</dbReference>
<reference evidence="2 3" key="1">
    <citation type="journal article" date="2023" name="Int. J. Syst. Evol. Microbiol.">
        <title>Winogradskyella bathintestinalis sp. nov., isolated from the intestine of the deep-sea loosejaw dragonfish, Malacosteus niger.</title>
        <authorList>
            <person name="Uniacke-Lowe S."/>
            <person name="Johnson C.N."/>
            <person name="Stanton C."/>
            <person name="Hill C."/>
            <person name="Ross P."/>
        </authorList>
    </citation>
    <scope>NUCLEOTIDE SEQUENCE [LARGE SCALE GENOMIC DNA]</scope>
    <source>
        <strain evidence="2 3">APC 3343</strain>
    </source>
</reference>
<dbReference type="RefSeq" id="WP_290206661.1">
    <property type="nucleotide sequence ID" value="NZ_JASDDK010000003.1"/>
</dbReference>
<name>A0ABT7ZVJ8_9FLAO</name>
<evidence type="ECO:0000313" key="2">
    <source>
        <dbReference type="EMBL" id="MDN3493003.1"/>
    </source>
</evidence>
<dbReference type="InterPro" id="IPR003709">
    <property type="entry name" value="VanY-like_core_dom"/>
</dbReference>
<evidence type="ECO:0000313" key="3">
    <source>
        <dbReference type="Proteomes" id="UP001231197"/>
    </source>
</evidence>
<dbReference type="SUPFAM" id="SSF55166">
    <property type="entry name" value="Hedgehog/DD-peptidase"/>
    <property type="match status" value="1"/>
</dbReference>
<dbReference type="Gene3D" id="3.30.1380.10">
    <property type="match status" value="1"/>
</dbReference>
<dbReference type="Proteomes" id="UP001231197">
    <property type="component" value="Unassembled WGS sequence"/>
</dbReference>
<proteinExistence type="predicted"/>
<evidence type="ECO:0000259" key="1">
    <source>
        <dbReference type="Pfam" id="PF02557"/>
    </source>
</evidence>
<protein>
    <submittedName>
        <fullName evidence="2">M15 family metallopeptidase</fullName>
    </submittedName>
</protein>
<dbReference type="CDD" id="cd14847">
    <property type="entry name" value="DD-carboxypeptidase_like"/>
    <property type="match status" value="1"/>
</dbReference>
<keyword evidence="3" id="KW-1185">Reference proteome</keyword>
<dbReference type="InterPro" id="IPR009045">
    <property type="entry name" value="Zn_M74/Hedgehog-like"/>
</dbReference>
<dbReference type="PANTHER" id="PTHR34385:SF1">
    <property type="entry name" value="PEPTIDOGLYCAN L-ALANYL-D-GLUTAMATE ENDOPEPTIDASE CWLK"/>
    <property type="match status" value="1"/>
</dbReference>
<dbReference type="PROSITE" id="PS51257">
    <property type="entry name" value="PROKAR_LIPOPROTEIN"/>
    <property type="match status" value="1"/>
</dbReference>